<sequence>MNKILSFLILGHFLSNQLFLYQTIENNCPNNISYFAFSLPIDEEKWFVPIRYDIMENLIDLKIRHKDKDELFIRFKIIKILNCDYKDINNSHLKYKVLTYDEKTNSYGKRESIIEFKFSDGKGKIHIQHPNFPIITSDATAINK</sequence>
<organism evidence="1 2">
    <name type="scientific">Chryseobacterium nematophagum</name>
    <dbReference type="NCBI Taxonomy" id="2305228"/>
    <lineage>
        <taxon>Bacteria</taxon>
        <taxon>Pseudomonadati</taxon>
        <taxon>Bacteroidota</taxon>
        <taxon>Flavobacteriia</taxon>
        <taxon>Flavobacteriales</taxon>
        <taxon>Weeksellaceae</taxon>
        <taxon>Chryseobacterium group</taxon>
        <taxon>Chryseobacterium</taxon>
    </lineage>
</organism>
<proteinExistence type="predicted"/>
<dbReference type="AlphaFoldDB" id="A0A3M7TKC9"/>
<accession>A0A3M7TKC9</accession>
<protein>
    <submittedName>
        <fullName evidence="1">Uncharacterized protein</fullName>
    </submittedName>
</protein>
<name>A0A3M7TKC9_9FLAO</name>
<dbReference type="RefSeq" id="WP_122636703.1">
    <property type="nucleotide sequence ID" value="NZ_QWIU01000002.1"/>
</dbReference>
<dbReference type="OrthoDB" id="1262110at2"/>
<comment type="caution">
    <text evidence="1">The sequence shown here is derived from an EMBL/GenBank/DDBJ whole genome shotgun (WGS) entry which is preliminary data.</text>
</comment>
<dbReference type="Proteomes" id="UP000278775">
    <property type="component" value="Unassembled WGS sequence"/>
</dbReference>
<evidence type="ECO:0000313" key="2">
    <source>
        <dbReference type="Proteomes" id="UP000278775"/>
    </source>
</evidence>
<reference evidence="1 2" key="1">
    <citation type="submission" date="2018-08" db="EMBL/GenBank/DDBJ databases">
        <title>Chryseobacterium nematophagum: a novel matrix digesting pathogen of nematodes.</title>
        <authorList>
            <person name="Page A."/>
            <person name="Roberts M."/>
            <person name="Felix M.-A."/>
            <person name="Weir W."/>
        </authorList>
    </citation>
    <scope>NUCLEOTIDE SEQUENCE [LARGE SCALE GENOMIC DNA]</scope>
    <source>
        <strain evidence="1 2">JUb129</strain>
    </source>
</reference>
<dbReference type="EMBL" id="QWIU01000002">
    <property type="protein sequence ID" value="RNA62650.1"/>
    <property type="molecule type" value="Genomic_DNA"/>
</dbReference>
<gene>
    <name evidence="1" type="ORF">D1631_12240</name>
</gene>
<evidence type="ECO:0000313" key="1">
    <source>
        <dbReference type="EMBL" id="RNA62650.1"/>
    </source>
</evidence>